<dbReference type="RefSeq" id="WP_073210708.1">
    <property type="nucleotide sequence ID" value="NZ_FRBD01000023.1"/>
</dbReference>
<evidence type="ECO:0000256" key="2">
    <source>
        <dbReference type="ARBA" id="ARBA00004766"/>
    </source>
</evidence>
<evidence type="ECO:0000256" key="14">
    <source>
        <dbReference type="ARBA" id="ARBA00022741"/>
    </source>
</evidence>
<evidence type="ECO:0000256" key="18">
    <source>
        <dbReference type="ARBA" id="ARBA00023002"/>
    </source>
</evidence>
<evidence type="ECO:0000256" key="1">
    <source>
        <dbReference type="ARBA" id="ARBA00001920"/>
    </source>
</evidence>
<keyword evidence="19" id="KW-0520">NAD</keyword>
<dbReference type="Pfam" id="PF22468">
    <property type="entry name" value="ACT_9"/>
    <property type="match status" value="2"/>
</dbReference>
<keyword evidence="20" id="KW-0915">Sodium</keyword>
<evidence type="ECO:0000256" key="23">
    <source>
        <dbReference type="ARBA" id="ARBA00023268"/>
    </source>
</evidence>
<evidence type="ECO:0000256" key="9">
    <source>
        <dbReference type="ARBA" id="ARBA00011881"/>
    </source>
</evidence>
<dbReference type="FunFam" id="3.30.360.10:FF:000006">
    <property type="entry name" value="Bifunctional aspartokinase/homoserine dehydrogenase"/>
    <property type="match status" value="1"/>
</dbReference>
<evidence type="ECO:0000256" key="24">
    <source>
        <dbReference type="ARBA" id="ARBA00044938"/>
    </source>
</evidence>
<dbReference type="UniPathway" id="UPA00051">
    <property type="reaction ID" value="UER00462"/>
</dbReference>
<dbReference type="InterPro" id="IPR045865">
    <property type="entry name" value="ACT-like_dom_sf"/>
</dbReference>
<dbReference type="SUPFAM" id="SSF55021">
    <property type="entry name" value="ACT-like"/>
    <property type="match status" value="2"/>
</dbReference>
<evidence type="ECO:0000256" key="12">
    <source>
        <dbReference type="ARBA" id="ARBA00022697"/>
    </source>
</evidence>
<dbReference type="InterPro" id="IPR001342">
    <property type="entry name" value="HDH_cat"/>
</dbReference>
<dbReference type="CDD" id="cd04257">
    <property type="entry name" value="AAK_AK-HSDH"/>
    <property type="match status" value="1"/>
</dbReference>
<keyword evidence="11" id="KW-0808">Transferase</keyword>
<keyword evidence="23" id="KW-0511">Multifunctional enzyme</keyword>
<dbReference type="InterPro" id="IPR036291">
    <property type="entry name" value="NAD(P)-bd_dom_sf"/>
</dbReference>
<dbReference type="SUPFAM" id="SSF55347">
    <property type="entry name" value="Glyceraldehyde-3-phosphate dehydrogenase-like, C-terminal domain"/>
    <property type="match status" value="1"/>
</dbReference>
<dbReference type="PANTHER" id="PTHR43070">
    <property type="match status" value="1"/>
</dbReference>
<keyword evidence="16" id="KW-0067">ATP-binding</keyword>
<keyword evidence="12" id="KW-0791">Threonine biosynthesis</keyword>
<dbReference type="Proteomes" id="UP000184130">
    <property type="component" value="Unassembled WGS sequence"/>
</dbReference>
<sequence length="810" mass="89385">MKVLKFGGTSVGSVKSILSLKKIVEAEARTQPVVVVVSALGGITDKLISTSQLALKGDDKWREEFDAMVTRHHQMIDTIITDDKKRVDLFNKVDQLFDQLKSIYYGVFLIHDLSKKTEDTIVSYGERLSSNIVATMIKGGKRMNSRDFIRTEKKNGKHRLAADLTNQLVREAFKEMPDVAVVPGFISRDKDTGETTNLGRGGSDYTAAIIAAALDAEVLEIWTDVDGFMTADPRVIKTAYTINELSYIEAMELCNFGAKVIYPPTIYPVCVKNIPIKVKNTFNPEHPGTLIKNHIENDQKPIKGISSIKGTTLITVTGLSMVGVIGVNRRIFTTLANKGISVFMVSQASSENSTSIGVRDEDANDAVEVLNDEFSKEIKEGAMFPMHAESGLATIAIVGENMKHTPGIAGKLFGTLGRSGISVIACAQGASETNISFVVDGKFLRKSLNVLHDSFFLSEYKVLNLFICGVGTVGGKLIEQIRSQYETLMQRNGLKLNVVGIASSKAGVFDRDGIDLDNYRELLKAPEAQGKNLRDEVLGMNIFNSVFVDCTASKDIASLYQTFLEHNISVIAANKIAASSDYDNYMKLKKTARNRGVWFRYETNVGAGLPIIGTINDLRNSGDKILKIEAVLSGTLNFIFNEIAADVPFSETVRRAKEQGYSEPDPRIDLSGTDVVRKLVILTREAGYQVEQADVEKHLFVPNQYFEGSVDDFWKKLPELDADFEARRQKLEAEGKRWRFVATMEDGKTNVALKEVDINHPFYRLEGSNNIVLLTTERYKEYPMLIQGYGAGASVTAAGVFANIMSIANI</sequence>
<gene>
    <name evidence="29" type="ORF">SAMN05216463_12349</name>
</gene>
<dbReference type="InterPro" id="IPR005106">
    <property type="entry name" value="Asp/hSer_DH_NAD-bd"/>
</dbReference>
<dbReference type="PROSITE" id="PS00324">
    <property type="entry name" value="ASPARTOKINASE"/>
    <property type="match status" value="1"/>
</dbReference>
<dbReference type="GO" id="GO:0004072">
    <property type="term" value="F:aspartate kinase activity"/>
    <property type="evidence" value="ECO:0007669"/>
    <property type="project" value="UniProtKB-EC"/>
</dbReference>
<evidence type="ECO:0000256" key="25">
    <source>
        <dbReference type="ARBA" id="ARBA00048561"/>
    </source>
</evidence>
<comment type="catalytic activity">
    <reaction evidence="27">
        <text>L-homoserine + NAD(+) = L-aspartate 4-semialdehyde + NADH + H(+)</text>
        <dbReference type="Rhea" id="RHEA:15757"/>
        <dbReference type="ChEBI" id="CHEBI:15378"/>
        <dbReference type="ChEBI" id="CHEBI:57476"/>
        <dbReference type="ChEBI" id="CHEBI:57540"/>
        <dbReference type="ChEBI" id="CHEBI:57945"/>
        <dbReference type="ChEBI" id="CHEBI:537519"/>
        <dbReference type="EC" id="1.1.1.3"/>
    </reaction>
    <physiologicalReaction direction="right-to-left" evidence="27">
        <dbReference type="Rhea" id="RHEA:15759"/>
    </physiologicalReaction>
</comment>
<dbReference type="AlphaFoldDB" id="A0A1M6Y163"/>
<comment type="pathway">
    <text evidence="5">Amino-acid biosynthesis; L-methionine biosynthesis via de novo pathway; L-homoserine from L-aspartate: step 3/3.</text>
</comment>
<dbReference type="Gene3D" id="3.30.2130.10">
    <property type="entry name" value="VC0802-like"/>
    <property type="match status" value="1"/>
</dbReference>
<reference evidence="29 30" key="1">
    <citation type="submission" date="2016-11" db="EMBL/GenBank/DDBJ databases">
        <authorList>
            <person name="Jaros S."/>
            <person name="Januszkiewicz K."/>
            <person name="Wedrychowicz H."/>
        </authorList>
    </citation>
    <scope>NUCLEOTIDE SEQUENCE [LARGE SCALE GENOMIC DNA]</scope>
    <source>
        <strain evidence="29 30">KHT3</strain>
    </source>
</reference>
<organism evidence="29 30">
    <name type="scientific">Xylanibacter ruminicola</name>
    <name type="common">Prevotella ruminicola</name>
    <dbReference type="NCBI Taxonomy" id="839"/>
    <lineage>
        <taxon>Bacteria</taxon>
        <taxon>Pseudomonadati</taxon>
        <taxon>Bacteroidota</taxon>
        <taxon>Bacteroidia</taxon>
        <taxon>Bacteroidales</taxon>
        <taxon>Prevotellaceae</taxon>
        <taxon>Xylanibacter</taxon>
    </lineage>
</organism>
<keyword evidence="17" id="KW-0521">NADP</keyword>
<dbReference type="GO" id="GO:0009090">
    <property type="term" value="P:homoserine biosynthetic process"/>
    <property type="evidence" value="ECO:0007669"/>
    <property type="project" value="UniProtKB-ARBA"/>
</dbReference>
<dbReference type="UniPathway" id="UPA00034">
    <property type="reaction ID" value="UER00015"/>
</dbReference>
<keyword evidence="22" id="KW-0486">Methionine biosynthesis</keyword>
<dbReference type="NCBIfam" id="NF006959">
    <property type="entry name" value="PRK09436.1"/>
    <property type="match status" value="1"/>
</dbReference>
<comment type="pathway">
    <text evidence="4">Amino-acid biosynthesis; L-threonine biosynthesis; L-threonine from L-aspartate: step 3/5.</text>
</comment>
<evidence type="ECO:0000256" key="6">
    <source>
        <dbReference type="ARBA" id="ARBA00005139"/>
    </source>
</evidence>
<evidence type="ECO:0000256" key="8">
    <source>
        <dbReference type="ARBA" id="ARBA00010046"/>
    </source>
</evidence>
<comment type="catalytic activity">
    <reaction evidence="26">
        <text>L-homoserine + NADP(+) = L-aspartate 4-semialdehyde + NADPH + H(+)</text>
        <dbReference type="Rhea" id="RHEA:15761"/>
        <dbReference type="ChEBI" id="CHEBI:15378"/>
        <dbReference type="ChEBI" id="CHEBI:57476"/>
        <dbReference type="ChEBI" id="CHEBI:57783"/>
        <dbReference type="ChEBI" id="CHEBI:58349"/>
        <dbReference type="ChEBI" id="CHEBI:537519"/>
        <dbReference type="EC" id="1.1.1.3"/>
    </reaction>
    <physiologicalReaction direction="right-to-left" evidence="26">
        <dbReference type="Rhea" id="RHEA:15763"/>
    </physiologicalReaction>
</comment>
<dbReference type="Pfam" id="PF03447">
    <property type="entry name" value="NAD_binding_3"/>
    <property type="match status" value="1"/>
</dbReference>
<keyword evidence="13" id="KW-0479">Metal-binding</keyword>
<comment type="cofactor">
    <cofactor evidence="1">
        <name>a metal cation</name>
        <dbReference type="ChEBI" id="CHEBI:25213"/>
    </cofactor>
</comment>
<dbReference type="InterPro" id="IPR018042">
    <property type="entry name" value="Aspartate_kinase_CS"/>
</dbReference>
<evidence type="ECO:0000256" key="7">
    <source>
        <dbReference type="ARBA" id="ARBA00007952"/>
    </source>
</evidence>
<dbReference type="Gene3D" id="3.40.50.720">
    <property type="entry name" value="NAD(P)-binding Rossmann-like Domain"/>
    <property type="match status" value="1"/>
</dbReference>
<dbReference type="InterPro" id="IPR011147">
    <property type="entry name" value="Bifunc_Aspkin/hSer_DH"/>
</dbReference>
<dbReference type="InterPro" id="IPR041743">
    <property type="entry name" value="AK-HSDH_N"/>
</dbReference>
<evidence type="ECO:0000256" key="3">
    <source>
        <dbReference type="ARBA" id="ARBA00004986"/>
    </source>
</evidence>
<name>A0A1M6Y163_XYLRU</name>
<dbReference type="InterPro" id="IPR001048">
    <property type="entry name" value="Asp/Glu/Uridylate_kinase"/>
</dbReference>
<dbReference type="NCBIfam" id="TIGR00657">
    <property type="entry name" value="asp_kinases"/>
    <property type="match status" value="1"/>
</dbReference>
<evidence type="ECO:0000256" key="5">
    <source>
        <dbReference type="ARBA" id="ARBA00005062"/>
    </source>
</evidence>
<dbReference type="FunFam" id="3.30.2130.10:FF:000001">
    <property type="entry name" value="Bifunctional aspartokinase/homoserine dehydrogenase"/>
    <property type="match status" value="1"/>
</dbReference>
<evidence type="ECO:0000256" key="4">
    <source>
        <dbReference type="ARBA" id="ARBA00005056"/>
    </source>
</evidence>
<dbReference type="GO" id="GO:0005524">
    <property type="term" value="F:ATP binding"/>
    <property type="evidence" value="ECO:0007669"/>
    <property type="project" value="UniProtKB-KW"/>
</dbReference>
<evidence type="ECO:0000256" key="10">
    <source>
        <dbReference type="ARBA" id="ARBA00022605"/>
    </source>
</evidence>
<evidence type="ECO:0000256" key="20">
    <source>
        <dbReference type="ARBA" id="ARBA00023053"/>
    </source>
</evidence>
<evidence type="ECO:0000256" key="27">
    <source>
        <dbReference type="ARBA" id="ARBA00049031"/>
    </source>
</evidence>
<evidence type="ECO:0000256" key="15">
    <source>
        <dbReference type="ARBA" id="ARBA00022777"/>
    </source>
</evidence>
<dbReference type="InterPro" id="IPR054352">
    <property type="entry name" value="ACT_Aspartokinase"/>
</dbReference>
<evidence type="ECO:0000256" key="21">
    <source>
        <dbReference type="ARBA" id="ARBA00023154"/>
    </source>
</evidence>
<comment type="similarity">
    <text evidence="7">In the C-terminal section; belongs to the homoserine dehydrogenase family.</text>
</comment>
<dbReference type="InterPro" id="IPR042199">
    <property type="entry name" value="AsparK_Bifunc_asparK/hSer_DH"/>
</dbReference>
<evidence type="ECO:0000256" key="17">
    <source>
        <dbReference type="ARBA" id="ARBA00022857"/>
    </source>
</evidence>
<dbReference type="Pfam" id="PF00696">
    <property type="entry name" value="AA_kinase"/>
    <property type="match status" value="1"/>
</dbReference>
<dbReference type="Gene3D" id="3.30.360.10">
    <property type="entry name" value="Dihydrodipicolinate Reductase, domain 2"/>
    <property type="match status" value="1"/>
</dbReference>
<comment type="pathway">
    <text evidence="2">Amino-acid biosynthesis; L-lysine biosynthesis via DAP pathway; (S)-tetrahydrodipicolinate from L-aspartate: step 1/4.</text>
</comment>
<dbReference type="GO" id="GO:0009086">
    <property type="term" value="P:methionine biosynthetic process"/>
    <property type="evidence" value="ECO:0007669"/>
    <property type="project" value="UniProtKB-KW"/>
</dbReference>
<dbReference type="EMBL" id="FRBD01000023">
    <property type="protein sequence ID" value="SHL11926.1"/>
    <property type="molecule type" value="Genomic_DNA"/>
</dbReference>
<comment type="pathway">
    <text evidence="6">Amino-acid biosynthesis; L-threonine biosynthesis; L-threonine from L-aspartate: step 1/5.</text>
</comment>
<dbReference type="InterPro" id="IPR049638">
    <property type="entry name" value="AK-HD"/>
</dbReference>
<evidence type="ECO:0000256" key="22">
    <source>
        <dbReference type="ARBA" id="ARBA00023167"/>
    </source>
</evidence>
<evidence type="ECO:0000259" key="28">
    <source>
        <dbReference type="PROSITE" id="PS51671"/>
    </source>
</evidence>
<dbReference type="Gene3D" id="1.20.120.1320">
    <property type="entry name" value="Aspartokinase, catalytic domain"/>
    <property type="match status" value="1"/>
</dbReference>
<dbReference type="GO" id="GO:0050661">
    <property type="term" value="F:NADP binding"/>
    <property type="evidence" value="ECO:0007669"/>
    <property type="project" value="InterPro"/>
</dbReference>
<evidence type="ECO:0000256" key="13">
    <source>
        <dbReference type="ARBA" id="ARBA00022723"/>
    </source>
</evidence>
<dbReference type="PROSITE" id="PS51671">
    <property type="entry name" value="ACT"/>
    <property type="match status" value="1"/>
</dbReference>
<comment type="pathway">
    <text evidence="3">Amino-acid biosynthesis; L-methionine biosynthesis via de novo pathway; L-homoserine from L-aspartate: step 1/3.</text>
</comment>
<dbReference type="GO" id="GO:0004412">
    <property type="term" value="F:homoserine dehydrogenase activity"/>
    <property type="evidence" value="ECO:0007669"/>
    <property type="project" value="UniProtKB-EC"/>
</dbReference>
<evidence type="ECO:0000256" key="16">
    <source>
        <dbReference type="ARBA" id="ARBA00022840"/>
    </source>
</evidence>
<comment type="function">
    <text evidence="24">Bifunctional aspartate kinase and homoserine dehydrogenase that catalyzes the first and the third steps toward the synthesis of lysine, methionine and threonine from aspartate.</text>
</comment>
<evidence type="ECO:0000256" key="26">
    <source>
        <dbReference type="ARBA" id="ARBA00048841"/>
    </source>
</evidence>
<feature type="domain" description="ACT" evidence="28">
    <location>
        <begin position="316"/>
        <end position="400"/>
    </location>
</feature>
<dbReference type="SUPFAM" id="SSF51735">
    <property type="entry name" value="NAD(P)-binding Rossmann-fold domains"/>
    <property type="match status" value="1"/>
</dbReference>
<dbReference type="Gene3D" id="3.40.1160.10">
    <property type="entry name" value="Acetylglutamate kinase-like"/>
    <property type="match status" value="1"/>
</dbReference>
<dbReference type="CDD" id="cd04921">
    <property type="entry name" value="ACT_AKi-HSDH-ThrA-like_1"/>
    <property type="match status" value="1"/>
</dbReference>
<dbReference type="InterPro" id="IPR036393">
    <property type="entry name" value="AceGlu_kinase-like_sf"/>
</dbReference>
<dbReference type="InterPro" id="IPR019811">
    <property type="entry name" value="HDH_CS"/>
</dbReference>
<comment type="catalytic activity">
    <reaction evidence="25">
        <text>L-aspartate + ATP = 4-phospho-L-aspartate + ADP</text>
        <dbReference type="Rhea" id="RHEA:23776"/>
        <dbReference type="ChEBI" id="CHEBI:29991"/>
        <dbReference type="ChEBI" id="CHEBI:30616"/>
        <dbReference type="ChEBI" id="CHEBI:57535"/>
        <dbReference type="ChEBI" id="CHEBI:456216"/>
        <dbReference type="EC" id="2.7.2.4"/>
    </reaction>
    <physiologicalReaction direction="left-to-right" evidence="25">
        <dbReference type="Rhea" id="RHEA:23777"/>
    </physiologicalReaction>
</comment>
<evidence type="ECO:0000313" key="30">
    <source>
        <dbReference type="Proteomes" id="UP000184130"/>
    </source>
</evidence>
<dbReference type="PROSITE" id="PS01042">
    <property type="entry name" value="HOMOSER_DHGENASE"/>
    <property type="match status" value="1"/>
</dbReference>
<dbReference type="InterPro" id="IPR002912">
    <property type="entry name" value="ACT_dom"/>
</dbReference>
<accession>A0A1M6Y163</accession>
<dbReference type="PIRSF" id="PIRSF000727">
    <property type="entry name" value="ThrA"/>
    <property type="match status" value="1"/>
</dbReference>
<comment type="subunit">
    <text evidence="9">Homotetramer.</text>
</comment>
<comment type="similarity">
    <text evidence="8">In the N-terminal section; belongs to the aspartokinase family.</text>
</comment>
<dbReference type="OrthoDB" id="9799110at2"/>
<evidence type="ECO:0000313" key="29">
    <source>
        <dbReference type="EMBL" id="SHL11926.1"/>
    </source>
</evidence>
<dbReference type="SUPFAM" id="SSF53633">
    <property type="entry name" value="Carbamate kinase-like"/>
    <property type="match status" value="1"/>
</dbReference>
<proteinExistence type="inferred from homology"/>
<dbReference type="UniPathway" id="UPA00050">
    <property type="reaction ID" value="UER00063"/>
</dbReference>
<dbReference type="Pfam" id="PF00742">
    <property type="entry name" value="Homoserine_dh"/>
    <property type="match status" value="1"/>
</dbReference>
<keyword evidence="14" id="KW-0547">Nucleotide-binding</keyword>
<dbReference type="PANTHER" id="PTHR43070:SF3">
    <property type="entry name" value="HOMOSERINE DEHYDROGENASE"/>
    <property type="match status" value="1"/>
</dbReference>
<protein>
    <submittedName>
        <fullName evidence="29">Aspartate kinase</fullName>
    </submittedName>
</protein>
<keyword evidence="21" id="KW-0457">Lysine biosynthesis</keyword>
<dbReference type="GO" id="GO:0046872">
    <property type="term" value="F:metal ion binding"/>
    <property type="evidence" value="ECO:0007669"/>
    <property type="project" value="UniProtKB-KW"/>
</dbReference>
<dbReference type="GO" id="GO:0009088">
    <property type="term" value="P:threonine biosynthetic process"/>
    <property type="evidence" value="ECO:0007669"/>
    <property type="project" value="UniProtKB-UniPathway"/>
</dbReference>
<keyword evidence="18" id="KW-0560">Oxidoreductase</keyword>
<evidence type="ECO:0000256" key="11">
    <source>
        <dbReference type="ARBA" id="ARBA00022679"/>
    </source>
</evidence>
<keyword evidence="15 29" id="KW-0418">Kinase</keyword>
<dbReference type="GO" id="GO:0009089">
    <property type="term" value="P:lysine biosynthetic process via diaminopimelate"/>
    <property type="evidence" value="ECO:0007669"/>
    <property type="project" value="UniProtKB-UniPathway"/>
</dbReference>
<keyword evidence="10" id="KW-0028">Amino-acid biosynthesis</keyword>
<dbReference type="InterPro" id="IPR001341">
    <property type="entry name" value="Asp_kinase"/>
</dbReference>
<evidence type="ECO:0000256" key="19">
    <source>
        <dbReference type="ARBA" id="ARBA00023027"/>
    </source>
</evidence>